<gene>
    <name evidence="2" type="ORF">SDC9_74332</name>
</gene>
<dbReference type="EMBL" id="VSSQ01005094">
    <property type="protein sequence ID" value="MPM27818.1"/>
    <property type="molecule type" value="Genomic_DNA"/>
</dbReference>
<name>A0A644YII2_9ZZZZ</name>
<evidence type="ECO:0000313" key="2">
    <source>
        <dbReference type="EMBL" id="MPM27818.1"/>
    </source>
</evidence>
<feature type="region of interest" description="Disordered" evidence="1">
    <location>
        <begin position="27"/>
        <end position="57"/>
    </location>
</feature>
<organism evidence="2">
    <name type="scientific">bioreactor metagenome</name>
    <dbReference type="NCBI Taxonomy" id="1076179"/>
    <lineage>
        <taxon>unclassified sequences</taxon>
        <taxon>metagenomes</taxon>
        <taxon>ecological metagenomes</taxon>
    </lineage>
</organism>
<sequence>MAVEKDGLPVLPARRDLAVHHRIAAGFQDFRPDPGGGHHPPEKPGALPHSFSRGADGRLADQIPHRRQIPFKVLINMPVDLLHSPVPLSGTCCLGLFYCIFHDAVQNFRPVRCGKGRPKFPEKNDHFL</sequence>
<proteinExistence type="predicted"/>
<accession>A0A644YII2</accession>
<reference evidence="2" key="1">
    <citation type="submission" date="2019-08" db="EMBL/GenBank/DDBJ databases">
        <authorList>
            <person name="Kucharzyk K."/>
            <person name="Murdoch R.W."/>
            <person name="Higgins S."/>
            <person name="Loffler F."/>
        </authorList>
    </citation>
    <scope>NUCLEOTIDE SEQUENCE</scope>
</reference>
<comment type="caution">
    <text evidence="2">The sequence shown here is derived from an EMBL/GenBank/DDBJ whole genome shotgun (WGS) entry which is preliminary data.</text>
</comment>
<dbReference type="AlphaFoldDB" id="A0A644YII2"/>
<protein>
    <submittedName>
        <fullName evidence="2">Uncharacterized protein</fullName>
    </submittedName>
</protein>
<evidence type="ECO:0000256" key="1">
    <source>
        <dbReference type="SAM" id="MobiDB-lite"/>
    </source>
</evidence>